<keyword evidence="5 12" id="KW-0812">Transmembrane</keyword>
<evidence type="ECO:0000256" key="11">
    <source>
        <dbReference type="ARBA" id="ARBA00023136"/>
    </source>
</evidence>
<dbReference type="AlphaFoldDB" id="A0A927HBX1"/>
<evidence type="ECO:0000256" key="10">
    <source>
        <dbReference type="ARBA" id="ARBA00023049"/>
    </source>
</evidence>
<dbReference type="Pfam" id="PF02163">
    <property type="entry name" value="Peptidase_M50"/>
    <property type="match status" value="2"/>
</dbReference>
<proteinExistence type="inferred from homology"/>
<evidence type="ECO:0000256" key="2">
    <source>
        <dbReference type="ARBA" id="ARBA00004141"/>
    </source>
</evidence>
<evidence type="ECO:0000313" key="15">
    <source>
        <dbReference type="Proteomes" id="UP000602076"/>
    </source>
</evidence>
<feature type="transmembrane region" description="Helical" evidence="12">
    <location>
        <begin position="157"/>
        <end position="176"/>
    </location>
</feature>
<reference evidence="14" key="1">
    <citation type="submission" date="2020-09" db="EMBL/GenBank/DDBJ databases">
        <title>Bacillus faecalis sp. nov., a moderately halophilic bacterium isolated from cow faeces.</title>
        <authorList>
            <person name="Jiang L."/>
            <person name="Lee J."/>
        </authorList>
    </citation>
    <scope>NUCLEOTIDE SEQUENCE</scope>
    <source>
        <strain evidence="14">AGMB 02131</strain>
    </source>
</reference>
<evidence type="ECO:0000313" key="14">
    <source>
        <dbReference type="EMBL" id="MBD3107843.1"/>
    </source>
</evidence>
<feature type="domain" description="Peptidase M50" evidence="13">
    <location>
        <begin position="33"/>
        <end position="105"/>
    </location>
</feature>
<evidence type="ECO:0000256" key="1">
    <source>
        <dbReference type="ARBA" id="ARBA00001947"/>
    </source>
</evidence>
<keyword evidence="8" id="KW-0862">Zinc</keyword>
<dbReference type="GO" id="GO:0006508">
    <property type="term" value="P:proteolysis"/>
    <property type="evidence" value="ECO:0007669"/>
    <property type="project" value="UniProtKB-KW"/>
</dbReference>
<keyword evidence="11 12" id="KW-0472">Membrane</keyword>
<keyword evidence="4" id="KW-0645">Protease</keyword>
<dbReference type="PANTHER" id="PTHR39188:SF3">
    <property type="entry name" value="STAGE IV SPORULATION PROTEIN FB"/>
    <property type="match status" value="1"/>
</dbReference>
<evidence type="ECO:0000256" key="12">
    <source>
        <dbReference type="SAM" id="Phobius"/>
    </source>
</evidence>
<evidence type="ECO:0000256" key="3">
    <source>
        <dbReference type="ARBA" id="ARBA00007931"/>
    </source>
</evidence>
<accession>A0A927HBX1</accession>
<dbReference type="InterPro" id="IPR008915">
    <property type="entry name" value="Peptidase_M50"/>
</dbReference>
<dbReference type="GO" id="GO:0016020">
    <property type="term" value="C:membrane"/>
    <property type="evidence" value="ECO:0007669"/>
    <property type="project" value="UniProtKB-SubCell"/>
</dbReference>
<comment type="caution">
    <text evidence="14">The sequence shown here is derived from an EMBL/GenBank/DDBJ whole genome shotgun (WGS) entry which is preliminary data.</text>
</comment>
<evidence type="ECO:0000259" key="13">
    <source>
        <dbReference type="Pfam" id="PF02163"/>
    </source>
</evidence>
<evidence type="ECO:0000256" key="6">
    <source>
        <dbReference type="ARBA" id="ARBA00022723"/>
    </source>
</evidence>
<dbReference type="Proteomes" id="UP000602076">
    <property type="component" value="Unassembled WGS sequence"/>
</dbReference>
<evidence type="ECO:0000256" key="9">
    <source>
        <dbReference type="ARBA" id="ARBA00022989"/>
    </source>
</evidence>
<keyword evidence="15" id="KW-1185">Reference proteome</keyword>
<keyword evidence="6" id="KW-0479">Metal-binding</keyword>
<dbReference type="GO" id="GO:0008237">
    <property type="term" value="F:metallopeptidase activity"/>
    <property type="evidence" value="ECO:0007669"/>
    <property type="project" value="UniProtKB-KW"/>
</dbReference>
<evidence type="ECO:0000256" key="7">
    <source>
        <dbReference type="ARBA" id="ARBA00022801"/>
    </source>
</evidence>
<feature type="transmembrane region" description="Helical" evidence="12">
    <location>
        <begin position="182"/>
        <end position="199"/>
    </location>
</feature>
<organism evidence="14 15">
    <name type="scientific">Peribacillus faecalis</name>
    <dbReference type="NCBI Taxonomy" id="2772559"/>
    <lineage>
        <taxon>Bacteria</taxon>
        <taxon>Bacillati</taxon>
        <taxon>Bacillota</taxon>
        <taxon>Bacilli</taxon>
        <taxon>Bacillales</taxon>
        <taxon>Bacillaceae</taxon>
        <taxon>Peribacillus</taxon>
    </lineage>
</organism>
<evidence type="ECO:0000256" key="4">
    <source>
        <dbReference type="ARBA" id="ARBA00022670"/>
    </source>
</evidence>
<comment type="similarity">
    <text evidence="3">Belongs to the peptidase M50B family.</text>
</comment>
<comment type="cofactor">
    <cofactor evidence="1">
        <name>Zn(2+)</name>
        <dbReference type="ChEBI" id="CHEBI:29105"/>
    </cofactor>
</comment>
<keyword evidence="10" id="KW-0482">Metalloprotease</keyword>
<dbReference type="CDD" id="cd06161">
    <property type="entry name" value="S2P-M50_SpoIVFB"/>
    <property type="match status" value="1"/>
</dbReference>
<dbReference type="EMBL" id="JACXSI010000011">
    <property type="protein sequence ID" value="MBD3107843.1"/>
    <property type="molecule type" value="Genomic_DNA"/>
</dbReference>
<evidence type="ECO:0000256" key="8">
    <source>
        <dbReference type="ARBA" id="ARBA00022833"/>
    </source>
</evidence>
<gene>
    <name evidence="14" type="ORF">IEO70_05640</name>
</gene>
<name>A0A927HBX1_9BACI</name>
<dbReference type="GO" id="GO:0046872">
    <property type="term" value="F:metal ion binding"/>
    <property type="evidence" value="ECO:0007669"/>
    <property type="project" value="UniProtKB-KW"/>
</dbReference>
<dbReference type="PANTHER" id="PTHR39188">
    <property type="entry name" value="MEMBRANE-ASSOCIATED ZINC METALLOPROTEASE M50B"/>
    <property type="match status" value="1"/>
</dbReference>
<protein>
    <submittedName>
        <fullName evidence="14">M50 family metallopeptidase</fullName>
    </submittedName>
</protein>
<feature type="transmembrane region" description="Helical" evidence="12">
    <location>
        <begin position="84"/>
        <end position="105"/>
    </location>
</feature>
<feature type="transmembrane region" description="Helical" evidence="12">
    <location>
        <begin position="117"/>
        <end position="136"/>
    </location>
</feature>
<dbReference type="RefSeq" id="WP_190997389.1">
    <property type="nucleotide sequence ID" value="NZ_JACXSI010000011.1"/>
</dbReference>
<evidence type="ECO:0000256" key="5">
    <source>
        <dbReference type="ARBA" id="ARBA00022692"/>
    </source>
</evidence>
<keyword evidence="7" id="KW-0378">Hydrolase</keyword>
<feature type="domain" description="Peptidase M50" evidence="13">
    <location>
        <begin position="115"/>
        <end position="168"/>
    </location>
</feature>
<sequence>MNKYFRLLFMLRIHPTTWVIMAIAILTAHIYEMLMLLAVVLVHEMGHACAAAHFKWRIKSITLLPFGGVLDTEEHGNRPLKEDLMVILFGPIQHLVLFLLVYLAYISGVADYETYVTFLYINSTICLFNLLPIWPLDGGKLLFLLFSLKYSFLKSHLLILRFSILFSVALFTFCLLSGQMSLNIILILSFICFAIVMEWRQRQYVFMRFLLERHYGKNSEMQRLISLTVDENKTVHEILQLFQRGCKHPIIVMKNGKERGMLDENEVLHAYFSEKMTGVKIGDLLYSY</sequence>
<comment type="subcellular location">
    <subcellularLocation>
        <location evidence="2">Membrane</location>
        <topology evidence="2">Multi-pass membrane protein</topology>
    </subcellularLocation>
</comment>
<keyword evidence="9 12" id="KW-1133">Transmembrane helix</keyword>